<dbReference type="OrthoDB" id="3225550at2"/>
<comment type="caution">
    <text evidence="8">The sequence shown here is derived from an EMBL/GenBank/DDBJ whole genome shotgun (WGS) entry which is preliminary data.</text>
</comment>
<dbReference type="InterPro" id="IPR045699">
    <property type="entry name" value="GlfT2_C"/>
</dbReference>
<dbReference type="Pfam" id="PF13641">
    <property type="entry name" value="Glyco_tranf_2_3"/>
    <property type="match status" value="1"/>
</dbReference>
<evidence type="ECO:0000256" key="2">
    <source>
        <dbReference type="ARBA" id="ARBA00006739"/>
    </source>
</evidence>
<evidence type="ECO:0000256" key="4">
    <source>
        <dbReference type="ARBA" id="ARBA00022679"/>
    </source>
</evidence>
<dbReference type="Pfam" id="PF19320">
    <property type="entry name" value="GlfT2_domain3"/>
    <property type="match status" value="1"/>
</dbReference>
<reference evidence="8 9" key="1">
    <citation type="submission" date="2018-05" db="EMBL/GenBank/DDBJ databases">
        <title>Nocardioides silvaticus genome.</title>
        <authorList>
            <person name="Li C."/>
            <person name="Wang G."/>
        </authorList>
    </citation>
    <scope>NUCLEOTIDE SEQUENCE [LARGE SCALE GENOMIC DNA]</scope>
    <source>
        <strain evidence="8 9">CCTCC AB 2018079</strain>
    </source>
</reference>
<dbReference type="InterPro" id="IPR029044">
    <property type="entry name" value="Nucleotide-diphossugar_trans"/>
</dbReference>
<feature type="region of interest" description="Disordered" evidence="5">
    <location>
        <begin position="43"/>
        <end position="89"/>
    </location>
</feature>
<feature type="domain" description="Galactofuranosyltransferase GlfT2 N-terminal" evidence="6">
    <location>
        <begin position="95"/>
        <end position="199"/>
    </location>
</feature>
<evidence type="ECO:0000256" key="3">
    <source>
        <dbReference type="ARBA" id="ARBA00022676"/>
    </source>
</evidence>
<comment type="similarity">
    <text evidence="2">Belongs to the glycosyltransferase 2 family.</text>
</comment>
<dbReference type="Pfam" id="PF17994">
    <property type="entry name" value="Glft2_N"/>
    <property type="match status" value="1"/>
</dbReference>
<accession>A0A316TML5</accession>
<dbReference type="SUPFAM" id="SSF53448">
    <property type="entry name" value="Nucleotide-diphospho-sugar transferases"/>
    <property type="match status" value="1"/>
</dbReference>
<evidence type="ECO:0000313" key="8">
    <source>
        <dbReference type="EMBL" id="PWN04459.1"/>
    </source>
</evidence>
<name>A0A316TML5_9ACTN</name>
<evidence type="ECO:0000259" key="7">
    <source>
        <dbReference type="Pfam" id="PF19320"/>
    </source>
</evidence>
<keyword evidence="3" id="KW-0328">Glycosyltransferase</keyword>
<feature type="domain" description="Galactofuranosyltransferase-2 C-terminal" evidence="7">
    <location>
        <begin position="478"/>
        <end position="675"/>
    </location>
</feature>
<dbReference type="EMBL" id="QGDD01000001">
    <property type="protein sequence ID" value="PWN04459.1"/>
    <property type="molecule type" value="Genomic_DNA"/>
</dbReference>
<feature type="compositionally biased region" description="Polar residues" evidence="5">
    <location>
        <begin position="43"/>
        <end position="55"/>
    </location>
</feature>
<comment type="pathway">
    <text evidence="1">Cell wall biogenesis; cell wall polysaccharide biosynthesis.</text>
</comment>
<protein>
    <submittedName>
        <fullName evidence="8">Glycosyl transferase</fullName>
    </submittedName>
</protein>
<dbReference type="Gene3D" id="3.90.550.60">
    <property type="match status" value="1"/>
</dbReference>
<evidence type="ECO:0000256" key="5">
    <source>
        <dbReference type="SAM" id="MobiDB-lite"/>
    </source>
</evidence>
<sequence>MSEAATAASPSSVEDGFRVVQRLVLPADQELDVQSLYVSGITSFSSGGDSMSRQSGGDYEPTDAKDADDDDDDSSSSEGGAPGMSGFGRITDGAGVAVDPHRRVTLGTYFNAFPASYWRRWTEFGTVRLTARVRGHGSVIVYRSTAKGHVVRADSSRIDSEEPTTLTFDLPLKPFIDGGWYWFDLEGGHGEFVLEDAHWGFETDKVRSGRITIGITTFNRPDFCVPQLVNLASNPAVLDIIDEIVVVDQGTNKVVDDPGYEAAAAGLGNKLRIIEQPNLGGSGGFSRAMNEAISMGASDYVLLLDDDVVCELEGIIRAVAFADLVKTPSLVGGQMFSLYDRSVMHAYGEAIAKYRWFWGPVAPSVHGHDFSKKSLRQTSWMHRRIDVDYNGWWMCLIPTQVIREIGLSLPMFIKWDDAEFGLRAGAHGYPTVTLPGVAVWHVPWTEKDDTLDWQAYFHERNRLVSGLLHSPYPHGGKLVRESLENHVKRLMSMQYGTGETILLALQDVLDGPDRMHHDILHRLQEVRALRDDYDDGKSEPELDAFPAPRRKKLEKRGKGIPVPSTTIGKAKMAATGLVRQALPTRDLAGEHPEGIVPHVDQRWYRLAHFDSAIVSSADGVAASWYRRDPGQFRDQLRRSLKMHAQLYKEWDELAERWRSALPELTSPERWKLTFEGLDDE</sequence>
<feature type="compositionally biased region" description="Acidic residues" evidence="5">
    <location>
        <begin position="66"/>
        <end position="75"/>
    </location>
</feature>
<proteinExistence type="inferred from homology"/>
<dbReference type="PANTHER" id="PTHR43179">
    <property type="entry name" value="RHAMNOSYLTRANSFERASE WBBL"/>
    <property type="match status" value="1"/>
</dbReference>
<gene>
    <name evidence="8" type="ORF">DJ010_02135</name>
</gene>
<organism evidence="8 9">
    <name type="scientific">Nocardioides silvaticus</name>
    <dbReference type="NCBI Taxonomy" id="2201891"/>
    <lineage>
        <taxon>Bacteria</taxon>
        <taxon>Bacillati</taxon>
        <taxon>Actinomycetota</taxon>
        <taxon>Actinomycetes</taxon>
        <taxon>Propionibacteriales</taxon>
        <taxon>Nocardioidaceae</taxon>
        <taxon>Nocardioides</taxon>
    </lineage>
</organism>
<feature type="region of interest" description="Disordered" evidence="5">
    <location>
        <begin position="535"/>
        <end position="565"/>
    </location>
</feature>
<dbReference type="AlphaFoldDB" id="A0A316TML5"/>
<dbReference type="InterPro" id="IPR040492">
    <property type="entry name" value="GlfT2_N"/>
</dbReference>
<evidence type="ECO:0000259" key="6">
    <source>
        <dbReference type="Pfam" id="PF17994"/>
    </source>
</evidence>
<dbReference type="RefSeq" id="WP_109691962.1">
    <property type="nucleotide sequence ID" value="NZ_QGDD01000001.1"/>
</dbReference>
<evidence type="ECO:0000256" key="1">
    <source>
        <dbReference type="ARBA" id="ARBA00004776"/>
    </source>
</evidence>
<dbReference type="PANTHER" id="PTHR43179:SF12">
    <property type="entry name" value="GALACTOFURANOSYLTRANSFERASE GLFT2"/>
    <property type="match status" value="1"/>
</dbReference>
<dbReference type="Proteomes" id="UP000245507">
    <property type="component" value="Unassembled WGS sequence"/>
</dbReference>
<keyword evidence="9" id="KW-1185">Reference proteome</keyword>
<dbReference type="GO" id="GO:0016757">
    <property type="term" value="F:glycosyltransferase activity"/>
    <property type="evidence" value="ECO:0007669"/>
    <property type="project" value="UniProtKB-KW"/>
</dbReference>
<evidence type="ECO:0000313" key="9">
    <source>
        <dbReference type="Proteomes" id="UP000245507"/>
    </source>
</evidence>
<keyword evidence="4 8" id="KW-0808">Transferase</keyword>